<accession>A0A316ZAM0</accession>
<dbReference type="Pfam" id="PF01485">
    <property type="entry name" value="IBR"/>
    <property type="match status" value="1"/>
</dbReference>
<organism evidence="12 13">
    <name type="scientific">Tilletiopsis washingtonensis</name>
    <dbReference type="NCBI Taxonomy" id="58919"/>
    <lineage>
        <taxon>Eukaryota</taxon>
        <taxon>Fungi</taxon>
        <taxon>Dikarya</taxon>
        <taxon>Basidiomycota</taxon>
        <taxon>Ustilaginomycotina</taxon>
        <taxon>Exobasidiomycetes</taxon>
        <taxon>Entylomatales</taxon>
        <taxon>Entylomatales incertae sedis</taxon>
        <taxon>Tilletiopsis</taxon>
    </lineage>
</organism>
<dbReference type="InterPro" id="IPR018957">
    <property type="entry name" value="Znf_C3HC4_RING-type"/>
</dbReference>
<evidence type="ECO:0000256" key="3">
    <source>
        <dbReference type="ARBA" id="ARBA00022679"/>
    </source>
</evidence>
<dbReference type="PANTHER" id="PTHR11685">
    <property type="entry name" value="RBR FAMILY RING FINGER AND IBR DOMAIN-CONTAINING"/>
    <property type="match status" value="1"/>
</dbReference>
<evidence type="ECO:0000313" key="13">
    <source>
        <dbReference type="Proteomes" id="UP000245946"/>
    </source>
</evidence>
<protein>
    <recommendedName>
        <fullName evidence="2">RBR-type E3 ubiquitin transferase</fullName>
        <ecNumber evidence="2">2.3.2.31</ecNumber>
    </recommendedName>
</protein>
<evidence type="ECO:0000256" key="8">
    <source>
        <dbReference type="ARBA" id="ARBA00022833"/>
    </source>
</evidence>
<dbReference type="STRING" id="58919.A0A316ZAM0"/>
<evidence type="ECO:0000313" key="12">
    <source>
        <dbReference type="EMBL" id="PWN98740.1"/>
    </source>
</evidence>
<dbReference type="PROSITE" id="PS51873">
    <property type="entry name" value="TRIAD"/>
    <property type="match status" value="1"/>
</dbReference>
<dbReference type="GeneID" id="37267701"/>
<dbReference type="InterPro" id="IPR013083">
    <property type="entry name" value="Znf_RING/FYVE/PHD"/>
</dbReference>
<evidence type="ECO:0000259" key="10">
    <source>
        <dbReference type="PROSITE" id="PS50089"/>
    </source>
</evidence>
<dbReference type="InterPro" id="IPR001841">
    <property type="entry name" value="Znf_RING"/>
</dbReference>
<dbReference type="Pfam" id="PF00097">
    <property type="entry name" value="zf-C3HC4"/>
    <property type="match status" value="1"/>
</dbReference>
<dbReference type="SUPFAM" id="SSF57850">
    <property type="entry name" value="RING/U-box"/>
    <property type="match status" value="4"/>
</dbReference>
<evidence type="ECO:0000256" key="7">
    <source>
        <dbReference type="ARBA" id="ARBA00022786"/>
    </source>
</evidence>
<dbReference type="PROSITE" id="PS50089">
    <property type="entry name" value="ZF_RING_2"/>
    <property type="match status" value="1"/>
</dbReference>
<name>A0A316ZAM0_9BASI</name>
<dbReference type="GO" id="GO:0008270">
    <property type="term" value="F:zinc ion binding"/>
    <property type="evidence" value="ECO:0007669"/>
    <property type="project" value="UniProtKB-KW"/>
</dbReference>
<evidence type="ECO:0000259" key="11">
    <source>
        <dbReference type="PROSITE" id="PS51873"/>
    </source>
</evidence>
<dbReference type="Pfam" id="PF22191">
    <property type="entry name" value="IBR_1"/>
    <property type="match status" value="1"/>
</dbReference>
<sequence>MTADAEAWEERHRGVEYSVLGPAELEEKQLRERRDVASMFEIQETDASTLLRYFSWNKERLIESFMERPEHYSAVAGLSTSSRPSAVQTLHPPTDFTCEVCFSSIEDAGGASSSSSKGKGKSRGPGMETLALSCGHRFCTACYAAYLQQKVENEGESRRIQCLMEGCGMIVDENTAKLVLQGATLERYTHLLSRTYVDDAPTLRWCPSPGCENAVSAAVPAKALRSLVPTVRCACGTEFCFGCAEAPGHEPAICKVAGLWLRKCRDDSETANWISANTKECPKCNSTIEKNGGCNHMTCRKCKYEWCWICAGPWSEHGNSWYNCNRFDEKSGTEARSDQAKSRAQLERYLHYFNRYANHEQSARLDRDLYARTEKKMEEMQLSSQLTWIEVQFLRKAVDTLSACRATLKWTYCMAFYLERDNMTELFEDNQRDLERAVEDLSEQLEKPITKETIPSMRQRVTDLTVYVAKRREILLADTAEGHRDGRWKWSVPI</sequence>
<evidence type="ECO:0000256" key="9">
    <source>
        <dbReference type="PROSITE-ProRule" id="PRU00175"/>
    </source>
</evidence>
<evidence type="ECO:0000256" key="6">
    <source>
        <dbReference type="ARBA" id="ARBA00022771"/>
    </source>
</evidence>
<keyword evidence="7" id="KW-0833">Ubl conjugation pathway</keyword>
<dbReference type="FunFam" id="3.30.40.10:FF:000019">
    <property type="entry name" value="RBR-type E3 ubiquitin transferase"/>
    <property type="match status" value="1"/>
</dbReference>
<comment type="catalytic activity">
    <reaction evidence="1">
        <text>[E2 ubiquitin-conjugating enzyme]-S-ubiquitinyl-L-cysteine + [acceptor protein]-L-lysine = [E2 ubiquitin-conjugating enzyme]-L-cysteine + [acceptor protein]-N(6)-ubiquitinyl-L-lysine.</text>
        <dbReference type="EC" id="2.3.2.31"/>
    </reaction>
</comment>
<keyword evidence="4" id="KW-0479">Metal-binding</keyword>
<dbReference type="CDD" id="cd20346">
    <property type="entry name" value="BRcat_RBR_ANKIB1"/>
    <property type="match status" value="1"/>
</dbReference>
<keyword evidence="13" id="KW-1185">Reference proteome</keyword>
<dbReference type="Pfam" id="PF19422">
    <property type="entry name" value="Ariadne"/>
    <property type="match status" value="1"/>
</dbReference>
<dbReference type="InterPro" id="IPR031127">
    <property type="entry name" value="E3_UB_ligase_RBR"/>
</dbReference>
<feature type="domain" description="RING-type" evidence="10">
    <location>
        <begin position="98"/>
        <end position="162"/>
    </location>
</feature>
<dbReference type="InterPro" id="IPR017907">
    <property type="entry name" value="Znf_RING_CS"/>
</dbReference>
<evidence type="ECO:0000256" key="2">
    <source>
        <dbReference type="ARBA" id="ARBA00012251"/>
    </source>
</evidence>
<dbReference type="Proteomes" id="UP000245946">
    <property type="component" value="Unassembled WGS sequence"/>
</dbReference>
<dbReference type="InterPro" id="IPR002867">
    <property type="entry name" value="IBR_dom"/>
</dbReference>
<dbReference type="GO" id="GO:0061630">
    <property type="term" value="F:ubiquitin protein ligase activity"/>
    <property type="evidence" value="ECO:0007669"/>
    <property type="project" value="UniProtKB-EC"/>
</dbReference>
<keyword evidence="8" id="KW-0862">Zinc</keyword>
<keyword evidence="5" id="KW-0677">Repeat</keyword>
<reference evidence="12 13" key="1">
    <citation type="journal article" date="2018" name="Mol. Biol. Evol.">
        <title>Broad Genomic Sampling Reveals a Smut Pathogenic Ancestry of the Fungal Clade Ustilaginomycotina.</title>
        <authorList>
            <person name="Kijpornyongpan T."/>
            <person name="Mondo S.J."/>
            <person name="Barry K."/>
            <person name="Sandor L."/>
            <person name="Lee J."/>
            <person name="Lipzen A."/>
            <person name="Pangilinan J."/>
            <person name="LaButti K."/>
            <person name="Hainaut M."/>
            <person name="Henrissat B."/>
            <person name="Grigoriev I.V."/>
            <person name="Spatafora J.W."/>
            <person name="Aime M.C."/>
        </authorList>
    </citation>
    <scope>NUCLEOTIDE SEQUENCE [LARGE SCALE GENOMIC DNA]</scope>
    <source>
        <strain evidence="12 13">MCA 4186</strain>
    </source>
</reference>
<proteinExistence type="predicted"/>
<dbReference type="EMBL" id="KZ819290">
    <property type="protein sequence ID" value="PWN98740.1"/>
    <property type="molecule type" value="Genomic_DNA"/>
</dbReference>
<dbReference type="RefSeq" id="XP_025599019.1">
    <property type="nucleotide sequence ID" value="XM_025740155.1"/>
</dbReference>
<dbReference type="CDD" id="cd20356">
    <property type="entry name" value="Rcat_RBR_HHARI-like"/>
    <property type="match status" value="1"/>
</dbReference>
<gene>
    <name evidence="12" type="ORF">FA09DRAFT_296181</name>
</gene>
<dbReference type="Gene3D" id="1.20.120.1750">
    <property type="match status" value="1"/>
</dbReference>
<evidence type="ECO:0000256" key="4">
    <source>
        <dbReference type="ARBA" id="ARBA00022723"/>
    </source>
</evidence>
<dbReference type="PROSITE" id="PS00518">
    <property type="entry name" value="ZF_RING_1"/>
    <property type="match status" value="1"/>
</dbReference>
<keyword evidence="3" id="KW-0808">Transferase</keyword>
<dbReference type="OrthoDB" id="10009520at2759"/>
<dbReference type="AlphaFoldDB" id="A0A316ZAM0"/>
<dbReference type="EC" id="2.3.2.31" evidence="2"/>
<evidence type="ECO:0000256" key="5">
    <source>
        <dbReference type="ARBA" id="ARBA00022737"/>
    </source>
</evidence>
<dbReference type="Gene3D" id="3.30.40.10">
    <property type="entry name" value="Zinc/RING finger domain, C3HC4 (zinc finger)"/>
    <property type="match status" value="1"/>
</dbReference>
<feature type="domain" description="RING-type" evidence="11">
    <location>
        <begin position="94"/>
        <end position="328"/>
    </location>
</feature>
<dbReference type="FunFam" id="1.20.120.1750:FF:000007">
    <property type="entry name" value="RBR-type E3 ubiquitin transferase"/>
    <property type="match status" value="1"/>
</dbReference>
<dbReference type="InterPro" id="IPR044066">
    <property type="entry name" value="TRIAD_supradom"/>
</dbReference>
<keyword evidence="6 9" id="KW-0863">Zinc-finger</keyword>
<evidence type="ECO:0000256" key="1">
    <source>
        <dbReference type="ARBA" id="ARBA00001798"/>
    </source>
</evidence>
<dbReference type="SMART" id="SM00647">
    <property type="entry name" value="IBR"/>
    <property type="match status" value="2"/>
</dbReference>
<dbReference type="GO" id="GO:0016567">
    <property type="term" value="P:protein ubiquitination"/>
    <property type="evidence" value="ECO:0007669"/>
    <property type="project" value="InterPro"/>
</dbReference>
<dbReference type="InterPro" id="IPR045840">
    <property type="entry name" value="Ariadne"/>
</dbReference>
<dbReference type="InterPro" id="IPR048962">
    <property type="entry name" value="ARIH1-like_UBL"/>
</dbReference>
<dbReference type="Pfam" id="PF21235">
    <property type="entry name" value="UBA_ARI1"/>
    <property type="match status" value="1"/>
</dbReference>